<feature type="compositionally biased region" description="Low complexity" evidence="1">
    <location>
        <begin position="63"/>
        <end position="74"/>
    </location>
</feature>
<dbReference type="SUPFAM" id="SSF46934">
    <property type="entry name" value="UBA-like"/>
    <property type="match status" value="1"/>
</dbReference>
<dbReference type="InterPro" id="IPR003892">
    <property type="entry name" value="CUE"/>
</dbReference>
<dbReference type="GO" id="GO:0005524">
    <property type="term" value="F:ATP binding"/>
    <property type="evidence" value="ECO:0007669"/>
    <property type="project" value="UniProtKB-KW"/>
</dbReference>
<dbReference type="InterPro" id="IPR009060">
    <property type="entry name" value="UBA-like_sf"/>
</dbReference>
<feature type="region of interest" description="Disordered" evidence="1">
    <location>
        <begin position="51"/>
        <end position="79"/>
    </location>
</feature>
<keyword evidence="3" id="KW-0067">ATP-binding</keyword>
<feature type="domain" description="CUE" evidence="2">
    <location>
        <begin position="5"/>
        <end position="48"/>
    </location>
</feature>
<comment type="caution">
    <text evidence="3">The sequence shown here is derived from an EMBL/GenBank/DDBJ whole genome shotgun (WGS) entry which is preliminary data.</text>
</comment>
<dbReference type="EMBL" id="LHPF02000014">
    <property type="protein sequence ID" value="PSC71509.1"/>
    <property type="molecule type" value="Genomic_DNA"/>
</dbReference>
<dbReference type="PROSITE" id="PS51140">
    <property type="entry name" value="CUE"/>
    <property type="match status" value="1"/>
</dbReference>
<accession>A0A2P6VBP6</accession>
<evidence type="ECO:0000259" key="2">
    <source>
        <dbReference type="PROSITE" id="PS51140"/>
    </source>
</evidence>
<keyword evidence="4" id="KW-1185">Reference proteome</keyword>
<dbReference type="Proteomes" id="UP000239649">
    <property type="component" value="Unassembled WGS sequence"/>
</dbReference>
<feature type="region of interest" description="Disordered" evidence="1">
    <location>
        <begin position="128"/>
        <end position="194"/>
    </location>
</feature>
<gene>
    <name evidence="3" type="ORF">C2E20_5169</name>
</gene>
<name>A0A2P6VBP6_9CHLO</name>
<dbReference type="OrthoDB" id="515243at2759"/>
<sequence length="194" mass="20598">MDEQELQQAVRLLVSEFPDLSESHIAAALRELDLDIPAARRRLLQLASAASSARAGPQGGGSSAAAAAGTTPADGGDDDSWFDWNKGLRDLGLESFSAQLSLLGRQVASTLNDILPADLNPFAYDEEELEEEERLAAAKAAQDAEREKNSKAVGGATARQLAARRGGPGSRSPGSSRFPSTEEEGEEEDYDKLN</sequence>
<evidence type="ECO:0000256" key="1">
    <source>
        <dbReference type="SAM" id="MobiDB-lite"/>
    </source>
</evidence>
<evidence type="ECO:0000313" key="4">
    <source>
        <dbReference type="Proteomes" id="UP000239649"/>
    </source>
</evidence>
<reference evidence="3 4" key="1">
    <citation type="journal article" date="2018" name="Plant J.">
        <title>Genome sequences of Chlorella sorokiniana UTEX 1602 and Micractinium conductrix SAG 241.80: implications to maltose excretion by a green alga.</title>
        <authorList>
            <person name="Arriola M.B."/>
            <person name="Velmurugan N."/>
            <person name="Zhang Y."/>
            <person name="Plunkett M.H."/>
            <person name="Hondzo H."/>
            <person name="Barney B.M."/>
        </authorList>
    </citation>
    <scope>NUCLEOTIDE SEQUENCE [LARGE SCALE GENOMIC DNA]</scope>
    <source>
        <strain evidence="3 4">SAG 241.80</strain>
    </source>
</reference>
<evidence type="ECO:0000313" key="3">
    <source>
        <dbReference type="EMBL" id="PSC71509.1"/>
    </source>
</evidence>
<dbReference type="AlphaFoldDB" id="A0A2P6VBP6"/>
<proteinExistence type="predicted"/>
<organism evidence="3 4">
    <name type="scientific">Micractinium conductrix</name>
    <dbReference type="NCBI Taxonomy" id="554055"/>
    <lineage>
        <taxon>Eukaryota</taxon>
        <taxon>Viridiplantae</taxon>
        <taxon>Chlorophyta</taxon>
        <taxon>core chlorophytes</taxon>
        <taxon>Trebouxiophyceae</taxon>
        <taxon>Chlorellales</taxon>
        <taxon>Chlorellaceae</taxon>
        <taxon>Chlorella clade</taxon>
        <taxon>Micractinium</taxon>
    </lineage>
</organism>
<keyword evidence="3" id="KW-0547">Nucleotide-binding</keyword>
<feature type="compositionally biased region" description="Acidic residues" evidence="1">
    <location>
        <begin position="181"/>
        <end position="194"/>
    </location>
</feature>
<protein>
    <submittedName>
        <fullName evidence="3">Antibiotic ABC transporter ATP-binding</fullName>
    </submittedName>
</protein>
<dbReference type="GO" id="GO:0043130">
    <property type="term" value="F:ubiquitin binding"/>
    <property type="evidence" value="ECO:0007669"/>
    <property type="project" value="InterPro"/>
</dbReference>